<sequence length="85" mass="9375">MQEVEKSLDRYPDLGEPELAGLVRQFRGLPVVDKAVILGDVRLSRKLALLYRDYEPDLQTPVAGLVLYLLLPAALAVAGVRLFLG</sequence>
<evidence type="ECO:0000313" key="3">
    <source>
        <dbReference type="Proteomes" id="UP000197361"/>
    </source>
</evidence>
<keyword evidence="3" id="KW-1185">Reference proteome</keyword>
<comment type="caution">
    <text evidence="2">The sequence shown here is derived from an EMBL/GenBank/DDBJ whole genome shotgun (WGS) entry which is preliminary data.</text>
</comment>
<organism evidence="2 3">
    <name type="scientific">Sphingopyxis bauzanensis</name>
    <dbReference type="NCBI Taxonomy" id="651663"/>
    <lineage>
        <taxon>Bacteria</taxon>
        <taxon>Pseudomonadati</taxon>
        <taxon>Pseudomonadota</taxon>
        <taxon>Alphaproteobacteria</taxon>
        <taxon>Sphingomonadales</taxon>
        <taxon>Sphingomonadaceae</taxon>
        <taxon>Sphingopyxis</taxon>
    </lineage>
</organism>
<dbReference type="AlphaFoldDB" id="A0A246JW74"/>
<evidence type="ECO:0000256" key="1">
    <source>
        <dbReference type="SAM" id="Phobius"/>
    </source>
</evidence>
<dbReference type="EMBL" id="NISK01000002">
    <property type="protein sequence ID" value="OWQ97310.1"/>
    <property type="molecule type" value="Genomic_DNA"/>
</dbReference>
<keyword evidence="1" id="KW-1133">Transmembrane helix</keyword>
<dbReference type="Proteomes" id="UP000197361">
    <property type="component" value="Unassembled WGS sequence"/>
</dbReference>
<accession>A0A246JW74</accession>
<evidence type="ECO:0000313" key="2">
    <source>
        <dbReference type="EMBL" id="OWQ97310.1"/>
    </source>
</evidence>
<reference evidence="2 3" key="1">
    <citation type="journal article" date="2010" name="Int. J. Syst. Evol. Microbiol.">
        <title>Sphingopyxis bauzanensis sp. nov., a psychrophilic bacterium isolated from soil.</title>
        <authorList>
            <person name="Zhang D.C."/>
            <person name="Liu H.C."/>
            <person name="Xin Y.H."/>
            <person name="Zhou Y.G."/>
            <person name="Schinner F."/>
            <person name="Margesin R."/>
        </authorList>
    </citation>
    <scope>NUCLEOTIDE SEQUENCE [LARGE SCALE GENOMIC DNA]</scope>
    <source>
        <strain evidence="2 3">DSM 22271</strain>
    </source>
</reference>
<protein>
    <submittedName>
        <fullName evidence="2">Uncharacterized protein</fullName>
    </submittedName>
</protein>
<gene>
    <name evidence="2" type="ORF">CDQ92_09725</name>
</gene>
<proteinExistence type="predicted"/>
<name>A0A246JW74_9SPHN</name>
<feature type="transmembrane region" description="Helical" evidence="1">
    <location>
        <begin position="62"/>
        <end position="84"/>
    </location>
</feature>
<keyword evidence="1" id="KW-0472">Membrane</keyword>
<keyword evidence="1" id="KW-0812">Transmembrane</keyword>